<dbReference type="PANTHER" id="PTHR43280:SF28">
    <property type="entry name" value="HTH-TYPE TRANSCRIPTIONAL ACTIVATOR RHAS"/>
    <property type="match status" value="1"/>
</dbReference>
<feature type="domain" description="HTH araC/xylS-type" evidence="4">
    <location>
        <begin position="28"/>
        <end position="126"/>
    </location>
</feature>
<dbReference type="SMART" id="SM00342">
    <property type="entry name" value="HTH_ARAC"/>
    <property type="match status" value="1"/>
</dbReference>
<gene>
    <name evidence="5" type="primary">rhaR_181</name>
    <name evidence="5" type="ORF">SDC9_197310</name>
</gene>
<dbReference type="SUPFAM" id="SSF46689">
    <property type="entry name" value="Homeodomain-like"/>
    <property type="match status" value="2"/>
</dbReference>
<evidence type="ECO:0000256" key="3">
    <source>
        <dbReference type="ARBA" id="ARBA00023163"/>
    </source>
</evidence>
<keyword evidence="2" id="KW-0238">DNA-binding</keyword>
<dbReference type="GO" id="GO:0043565">
    <property type="term" value="F:sequence-specific DNA binding"/>
    <property type="evidence" value="ECO:0007669"/>
    <property type="project" value="InterPro"/>
</dbReference>
<protein>
    <submittedName>
        <fullName evidence="5">HTH-type transcriptional activator RhaR</fullName>
    </submittedName>
</protein>
<dbReference type="InterPro" id="IPR009057">
    <property type="entry name" value="Homeodomain-like_sf"/>
</dbReference>
<dbReference type="Gene3D" id="1.10.10.60">
    <property type="entry name" value="Homeodomain-like"/>
    <property type="match status" value="2"/>
</dbReference>
<evidence type="ECO:0000256" key="2">
    <source>
        <dbReference type="ARBA" id="ARBA00023125"/>
    </source>
</evidence>
<dbReference type="GO" id="GO:0003700">
    <property type="term" value="F:DNA-binding transcription factor activity"/>
    <property type="evidence" value="ECO:0007669"/>
    <property type="project" value="InterPro"/>
</dbReference>
<evidence type="ECO:0000313" key="5">
    <source>
        <dbReference type="EMBL" id="MPN49688.1"/>
    </source>
</evidence>
<dbReference type="PROSITE" id="PS00041">
    <property type="entry name" value="HTH_ARAC_FAMILY_1"/>
    <property type="match status" value="1"/>
</dbReference>
<organism evidence="5">
    <name type="scientific">bioreactor metagenome</name>
    <dbReference type="NCBI Taxonomy" id="1076179"/>
    <lineage>
        <taxon>unclassified sequences</taxon>
        <taxon>metagenomes</taxon>
        <taxon>ecological metagenomes</taxon>
    </lineage>
</organism>
<keyword evidence="3" id="KW-0804">Transcription</keyword>
<dbReference type="EMBL" id="VSSQ01113161">
    <property type="protein sequence ID" value="MPN49688.1"/>
    <property type="molecule type" value="Genomic_DNA"/>
</dbReference>
<dbReference type="InterPro" id="IPR018060">
    <property type="entry name" value="HTH_AraC"/>
</dbReference>
<dbReference type="AlphaFoldDB" id="A0A645IEE4"/>
<dbReference type="PRINTS" id="PR00032">
    <property type="entry name" value="HTHARAC"/>
</dbReference>
<keyword evidence="1" id="KW-0805">Transcription regulation</keyword>
<dbReference type="PANTHER" id="PTHR43280">
    <property type="entry name" value="ARAC-FAMILY TRANSCRIPTIONAL REGULATOR"/>
    <property type="match status" value="1"/>
</dbReference>
<name>A0A645IEE4_9ZZZZ</name>
<dbReference type="PROSITE" id="PS01124">
    <property type="entry name" value="HTH_ARAC_FAMILY_2"/>
    <property type="match status" value="1"/>
</dbReference>
<dbReference type="InterPro" id="IPR018062">
    <property type="entry name" value="HTH_AraC-typ_CS"/>
</dbReference>
<dbReference type="Pfam" id="PF12833">
    <property type="entry name" value="HTH_18"/>
    <property type="match status" value="1"/>
</dbReference>
<proteinExistence type="predicted"/>
<evidence type="ECO:0000259" key="4">
    <source>
        <dbReference type="PROSITE" id="PS01124"/>
    </source>
</evidence>
<dbReference type="InterPro" id="IPR020449">
    <property type="entry name" value="Tscrpt_reg_AraC-type_HTH"/>
</dbReference>
<sequence length="138" mass="16252">MWQLLIQHNREKIETCRRISFENRIKIRKMVSCIQANHAEPLTLKDIADSIHISRSECCRLFRRVLDLTPFEYLIQYRISQSLMYLSSTDLCISDIAQQVGFGSSSYFTECFKREMGQSPVKYRKSLMTRMGETDRPS</sequence>
<reference evidence="5" key="1">
    <citation type="submission" date="2019-08" db="EMBL/GenBank/DDBJ databases">
        <authorList>
            <person name="Kucharzyk K."/>
            <person name="Murdoch R.W."/>
            <person name="Higgins S."/>
            <person name="Loffler F."/>
        </authorList>
    </citation>
    <scope>NUCLEOTIDE SEQUENCE</scope>
</reference>
<comment type="caution">
    <text evidence="5">The sequence shown here is derived from an EMBL/GenBank/DDBJ whole genome shotgun (WGS) entry which is preliminary data.</text>
</comment>
<evidence type="ECO:0000256" key="1">
    <source>
        <dbReference type="ARBA" id="ARBA00023015"/>
    </source>
</evidence>
<accession>A0A645IEE4</accession>